<dbReference type="FunFam" id="3.30.70.270:FF:000001">
    <property type="entry name" value="Diguanylate cyclase domain protein"/>
    <property type="match status" value="1"/>
</dbReference>
<dbReference type="InterPro" id="IPR000014">
    <property type="entry name" value="PAS"/>
</dbReference>
<dbReference type="PANTHER" id="PTHR44757:SF2">
    <property type="entry name" value="BIOFILM ARCHITECTURE MAINTENANCE PROTEIN MBAA"/>
    <property type="match status" value="1"/>
</dbReference>
<dbReference type="Pfam" id="PF00563">
    <property type="entry name" value="EAL"/>
    <property type="match status" value="1"/>
</dbReference>
<dbReference type="PROSITE" id="PS50883">
    <property type="entry name" value="EAL"/>
    <property type="match status" value="1"/>
</dbReference>
<evidence type="ECO:0000259" key="5">
    <source>
        <dbReference type="PROSITE" id="PS50887"/>
    </source>
</evidence>
<dbReference type="InterPro" id="IPR035965">
    <property type="entry name" value="PAS-like_dom_sf"/>
</dbReference>
<feature type="domain" description="PAC" evidence="3">
    <location>
        <begin position="328"/>
        <end position="380"/>
    </location>
</feature>
<organism evidence="6 7">
    <name type="scientific">Methylotenera oryzisoli</name>
    <dbReference type="NCBI Taxonomy" id="2080758"/>
    <lineage>
        <taxon>Bacteria</taxon>
        <taxon>Pseudomonadati</taxon>
        <taxon>Pseudomonadota</taxon>
        <taxon>Betaproteobacteria</taxon>
        <taxon>Nitrosomonadales</taxon>
        <taxon>Methylophilaceae</taxon>
        <taxon>Methylotenera</taxon>
    </lineage>
</organism>
<evidence type="ECO:0000259" key="3">
    <source>
        <dbReference type="PROSITE" id="PS50113"/>
    </source>
</evidence>
<feature type="domain" description="PAC" evidence="3">
    <location>
        <begin position="79"/>
        <end position="132"/>
    </location>
</feature>
<dbReference type="Gene3D" id="3.30.450.20">
    <property type="entry name" value="PAS domain"/>
    <property type="match status" value="3"/>
</dbReference>
<dbReference type="InterPro" id="IPR013655">
    <property type="entry name" value="PAS_fold_3"/>
</dbReference>
<dbReference type="CDD" id="cd01948">
    <property type="entry name" value="EAL"/>
    <property type="match status" value="1"/>
</dbReference>
<feature type="domain" description="EAL" evidence="4">
    <location>
        <begin position="559"/>
        <end position="811"/>
    </location>
</feature>
<dbReference type="SUPFAM" id="SSF141868">
    <property type="entry name" value="EAL domain-like"/>
    <property type="match status" value="1"/>
</dbReference>
<evidence type="ECO:0000256" key="1">
    <source>
        <dbReference type="ARBA" id="ARBA00051114"/>
    </source>
</evidence>
<feature type="domain" description="PAC" evidence="3">
    <location>
        <begin position="207"/>
        <end position="259"/>
    </location>
</feature>
<dbReference type="Pfam" id="PF13426">
    <property type="entry name" value="PAS_9"/>
    <property type="match status" value="1"/>
</dbReference>
<dbReference type="InterPro" id="IPR043128">
    <property type="entry name" value="Rev_trsase/Diguanyl_cyclase"/>
</dbReference>
<dbReference type="SMART" id="SM00267">
    <property type="entry name" value="GGDEF"/>
    <property type="match status" value="1"/>
</dbReference>
<dbReference type="Gene3D" id="3.20.20.450">
    <property type="entry name" value="EAL domain"/>
    <property type="match status" value="1"/>
</dbReference>
<feature type="domain" description="PAS" evidence="2">
    <location>
        <begin position="255"/>
        <end position="301"/>
    </location>
</feature>
<dbReference type="SMART" id="SM00086">
    <property type="entry name" value="PAC"/>
    <property type="match status" value="3"/>
</dbReference>
<dbReference type="InterPro" id="IPR000700">
    <property type="entry name" value="PAS-assoc_C"/>
</dbReference>
<dbReference type="InterPro" id="IPR001610">
    <property type="entry name" value="PAC"/>
</dbReference>
<dbReference type="InterPro" id="IPR000160">
    <property type="entry name" value="GGDEF_dom"/>
</dbReference>
<dbReference type="Gene3D" id="3.30.70.270">
    <property type="match status" value="1"/>
</dbReference>
<evidence type="ECO:0000259" key="2">
    <source>
        <dbReference type="PROSITE" id="PS50112"/>
    </source>
</evidence>
<dbReference type="InterPro" id="IPR029787">
    <property type="entry name" value="Nucleotide_cyclase"/>
</dbReference>
<proteinExistence type="predicted"/>
<dbReference type="InterPro" id="IPR013656">
    <property type="entry name" value="PAS_4"/>
</dbReference>
<evidence type="ECO:0000259" key="4">
    <source>
        <dbReference type="PROSITE" id="PS50883"/>
    </source>
</evidence>
<dbReference type="GO" id="GO:0071732">
    <property type="term" value="P:cellular response to nitric oxide"/>
    <property type="evidence" value="ECO:0007669"/>
    <property type="project" value="UniProtKB-ARBA"/>
</dbReference>
<dbReference type="OrthoDB" id="9813903at2"/>
<dbReference type="CDD" id="cd01949">
    <property type="entry name" value="GGDEF"/>
    <property type="match status" value="1"/>
</dbReference>
<feature type="domain" description="PAS" evidence="2">
    <location>
        <begin position="3"/>
        <end position="75"/>
    </location>
</feature>
<dbReference type="AlphaFoldDB" id="A0A4Y9VS34"/>
<dbReference type="NCBIfam" id="TIGR00254">
    <property type="entry name" value="GGDEF"/>
    <property type="match status" value="1"/>
</dbReference>
<evidence type="ECO:0008006" key="8">
    <source>
        <dbReference type="Google" id="ProtNLM"/>
    </source>
</evidence>
<sequence>METENRWRFAIEGTSDGVWDWNLETNKTYYSSKWAEIHGLSNDIINNDMVTWESNIHPEDKPCVFSSVHDYLNNKTKTYISEHRIIDHNGNTKWILEQGVAVARNSAGEPTRIIGVLRDTTEHQLSRHALQDSESRLRGLLTAIPDLVWLKSPDGIYLTCNSRFEKFFGKKESEIVGKTDYDFVDIMLADSFRENDKKAMASSVPCINEEWITFADDGHSELLETTKTAIYDEQGNVTGVLGISHDITERKSIENELKISAYVFEAQEGMIVTDANNIILRVNHAFTAITGYSATEVIGKNPRILSSSKNNADFYRAMWESITNKGSWSGEIWNRRKNGEIYPEYLTITAVKDQHGTVTNYVATMADITSNKAAAKEIEILAFYDPLTHLPNRRLFIDRLSHALASSARSQSKGALLFIDLDNFKNLNDSLGHAVGDMLLLHVAERLNSCVREGDTVARLGGDEFVITLEDLSLQLDEAASKTKLIGEKILQRLSQPYNLGEYEYQITCSIGAALFHHHEQSQDELLKQADIAMYQAKKLGRNAICFFDPEMQTSINARVELERDLNIAINEQQFQLYYQIQLDSHGQAIGAEALIRWPHPEMGLISPAKFIPLAEENDLIIPIGSWVLDTACAQLKQWQQNARTQDLVLSVNVSAKQLHQVDFTSTVKNTIDKYAINPNLLKLEITESMLLNSIEDTISIMSRLQTTGVRFSLDDFGTGYSSLQYLKRLPLNQLKIDQSFVRDITVDESNRVIIRTIIAMAQSLGLETIAEGVETEAQRAYLLNNGCTHFQGYLLGKPLPIHEFESALKS</sequence>
<comment type="caution">
    <text evidence="6">The sequence shown here is derived from an EMBL/GenBank/DDBJ whole genome shotgun (WGS) entry which is preliminary data.</text>
</comment>
<evidence type="ECO:0000313" key="6">
    <source>
        <dbReference type="EMBL" id="TFW71907.1"/>
    </source>
</evidence>
<evidence type="ECO:0000313" key="7">
    <source>
        <dbReference type="Proteomes" id="UP000297706"/>
    </source>
</evidence>
<dbReference type="PROSITE" id="PS50113">
    <property type="entry name" value="PAC"/>
    <property type="match status" value="3"/>
</dbReference>
<feature type="domain" description="GGDEF" evidence="5">
    <location>
        <begin position="412"/>
        <end position="550"/>
    </location>
</feature>
<dbReference type="InterPro" id="IPR052155">
    <property type="entry name" value="Biofilm_reg_signaling"/>
</dbReference>
<dbReference type="PANTHER" id="PTHR44757">
    <property type="entry name" value="DIGUANYLATE CYCLASE DGCP"/>
    <property type="match status" value="1"/>
</dbReference>
<name>A0A4Y9VS34_9PROT</name>
<keyword evidence="7" id="KW-1185">Reference proteome</keyword>
<reference evidence="6 7" key="1">
    <citation type="submission" date="2018-02" db="EMBL/GenBank/DDBJ databases">
        <title>A novel lanthanide dependent methylotroph, Methylotenera sp. La3113.</title>
        <authorList>
            <person name="Lv H."/>
            <person name="Tani A."/>
        </authorList>
    </citation>
    <scope>NUCLEOTIDE SEQUENCE [LARGE SCALE GENOMIC DNA]</scope>
    <source>
        <strain evidence="6 7">La3113</strain>
    </source>
</reference>
<dbReference type="NCBIfam" id="TIGR00229">
    <property type="entry name" value="sensory_box"/>
    <property type="match status" value="3"/>
</dbReference>
<dbReference type="PROSITE" id="PS50887">
    <property type="entry name" value="GGDEF"/>
    <property type="match status" value="1"/>
</dbReference>
<dbReference type="SMART" id="SM00091">
    <property type="entry name" value="PAS"/>
    <property type="match status" value="3"/>
</dbReference>
<dbReference type="EMBL" id="PQVH01000008">
    <property type="protein sequence ID" value="TFW71907.1"/>
    <property type="molecule type" value="Genomic_DNA"/>
</dbReference>
<protein>
    <recommendedName>
        <fullName evidence="8">Diguanylate cyclase/phosphodiesterase with PAS/PAC sensor(S)</fullName>
    </recommendedName>
</protein>
<comment type="catalytic activity">
    <reaction evidence="1">
        <text>3',3'-c-di-GMP + H2O = 5'-phosphoguanylyl(3'-&gt;5')guanosine + H(+)</text>
        <dbReference type="Rhea" id="RHEA:24902"/>
        <dbReference type="ChEBI" id="CHEBI:15377"/>
        <dbReference type="ChEBI" id="CHEBI:15378"/>
        <dbReference type="ChEBI" id="CHEBI:58754"/>
        <dbReference type="ChEBI" id="CHEBI:58805"/>
        <dbReference type="EC" id="3.1.4.52"/>
    </reaction>
    <physiologicalReaction direction="left-to-right" evidence="1">
        <dbReference type="Rhea" id="RHEA:24903"/>
    </physiologicalReaction>
</comment>
<dbReference type="Proteomes" id="UP000297706">
    <property type="component" value="Unassembled WGS sequence"/>
</dbReference>
<gene>
    <name evidence="6" type="ORF">C3Y98_04895</name>
</gene>
<dbReference type="GO" id="GO:0071111">
    <property type="term" value="F:cyclic-guanylate-specific phosphodiesterase activity"/>
    <property type="evidence" value="ECO:0007669"/>
    <property type="project" value="UniProtKB-EC"/>
</dbReference>
<dbReference type="Pfam" id="PF08447">
    <property type="entry name" value="PAS_3"/>
    <property type="match status" value="1"/>
</dbReference>
<dbReference type="SMART" id="SM00052">
    <property type="entry name" value="EAL"/>
    <property type="match status" value="1"/>
</dbReference>
<dbReference type="PROSITE" id="PS50112">
    <property type="entry name" value="PAS"/>
    <property type="match status" value="3"/>
</dbReference>
<dbReference type="Pfam" id="PF08448">
    <property type="entry name" value="PAS_4"/>
    <property type="match status" value="1"/>
</dbReference>
<dbReference type="Pfam" id="PF00990">
    <property type="entry name" value="GGDEF"/>
    <property type="match status" value="1"/>
</dbReference>
<dbReference type="InterPro" id="IPR035919">
    <property type="entry name" value="EAL_sf"/>
</dbReference>
<dbReference type="FunFam" id="3.20.20.450:FF:000001">
    <property type="entry name" value="Cyclic di-GMP phosphodiesterase yahA"/>
    <property type="match status" value="1"/>
</dbReference>
<dbReference type="InterPro" id="IPR001633">
    <property type="entry name" value="EAL_dom"/>
</dbReference>
<accession>A0A4Y9VS34</accession>
<dbReference type="CDD" id="cd00130">
    <property type="entry name" value="PAS"/>
    <property type="match status" value="3"/>
</dbReference>
<dbReference type="SUPFAM" id="SSF55073">
    <property type="entry name" value="Nucleotide cyclase"/>
    <property type="match status" value="1"/>
</dbReference>
<dbReference type="SUPFAM" id="SSF55785">
    <property type="entry name" value="PYP-like sensor domain (PAS domain)"/>
    <property type="match status" value="3"/>
</dbReference>
<feature type="domain" description="PAS" evidence="2">
    <location>
        <begin position="133"/>
        <end position="203"/>
    </location>
</feature>